<comment type="caution">
    <text evidence="2">The sequence shown here is derived from an EMBL/GenBank/DDBJ whole genome shotgun (WGS) entry which is preliminary data.</text>
</comment>
<evidence type="ECO:0000313" key="3">
    <source>
        <dbReference type="Proteomes" id="UP001218188"/>
    </source>
</evidence>
<accession>A0AAD6T0J1</accession>
<evidence type="ECO:0000313" key="2">
    <source>
        <dbReference type="EMBL" id="KAJ7036902.1"/>
    </source>
</evidence>
<dbReference type="AlphaFoldDB" id="A0AAD6T0J1"/>
<evidence type="ECO:0000256" key="1">
    <source>
        <dbReference type="SAM" id="SignalP"/>
    </source>
</evidence>
<keyword evidence="3" id="KW-1185">Reference proteome</keyword>
<protein>
    <recommendedName>
        <fullName evidence="4">Secreted protein</fullName>
    </recommendedName>
</protein>
<name>A0AAD6T0J1_9AGAR</name>
<sequence length="85" mass="9431">MTLLLHPTMQRSFIVLLCLGLVRAMLRNYTVDVTSPDIHFAGEVMQCHPPRNQCPPWNIIGVFNNSAALTTGSITFSFTGASPRR</sequence>
<feature type="chain" id="PRO_5041992589" description="Secreted protein" evidence="1">
    <location>
        <begin position="25"/>
        <end position="85"/>
    </location>
</feature>
<dbReference type="Proteomes" id="UP001218188">
    <property type="component" value="Unassembled WGS sequence"/>
</dbReference>
<reference evidence="2" key="1">
    <citation type="submission" date="2023-03" db="EMBL/GenBank/DDBJ databases">
        <title>Massive genome expansion in bonnet fungi (Mycena s.s.) driven by repeated elements and novel gene families across ecological guilds.</title>
        <authorList>
            <consortium name="Lawrence Berkeley National Laboratory"/>
            <person name="Harder C.B."/>
            <person name="Miyauchi S."/>
            <person name="Viragh M."/>
            <person name="Kuo A."/>
            <person name="Thoen E."/>
            <person name="Andreopoulos B."/>
            <person name="Lu D."/>
            <person name="Skrede I."/>
            <person name="Drula E."/>
            <person name="Henrissat B."/>
            <person name="Morin E."/>
            <person name="Kohler A."/>
            <person name="Barry K."/>
            <person name="LaButti K."/>
            <person name="Morin E."/>
            <person name="Salamov A."/>
            <person name="Lipzen A."/>
            <person name="Mereny Z."/>
            <person name="Hegedus B."/>
            <person name="Baldrian P."/>
            <person name="Stursova M."/>
            <person name="Weitz H."/>
            <person name="Taylor A."/>
            <person name="Grigoriev I.V."/>
            <person name="Nagy L.G."/>
            <person name="Martin F."/>
            <person name="Kauserud H."/>
        </authorList>
    </citation>
    <scope>NUCLEOTIDE SEQUENCE</scope>
    <source>
        <strain evidence="2">CBHHK200</strain>
    </source>
</reference>
<gene>
    <name evidence="2" type="ORF">C8F04DRAFT_1093785</name>
</gene>
<evidence type="ECO:0008006" key="4">
    <source>
        <dbReference type="Google" id="ProtNLM"/>
    </source>
</evidence>
<proteinExistence type="predicted"/>
<keyword evidence="1" id="KW-0732">Signal</keyword>
<organism evidence="2 3">
    <name type="scientific">Mycena alexandri</name>
    <dbReference type="NCBI Taxonomy" id="1745969"/>
    <lineage>
        <taxon>Eukaryota</taxon>
        <taxon>Fungi</taxon>
        <taxon>Dikarya</taxon>
        <taxon>Basidiomycota</taxon>
        <taxon>Agaricomycotina</taxon>
        <taxon>Agaricomycetes</taxon>
        <taxon>Agaricomycetidae</taxon>
        <taxon>Agaricales</taxon>
        <taxon>Marasmiineae</taxon>
        <taxon>Mycenaceae</taxon>
        <taxon>Mycena</taxon>
    </lineage>
</organism>
<feature type="signal peptide" evidence="1">
    <location>
        <begin position="1"/>
        <end position="24"/>
    </location>
</feature>
<dbReference type="EMBL" id="JARJCM010000040">
    <property type="protein sequence ID" value="KAJ7036902.1"/>
    <property type="molecule type" value="Genomic_DNA"/>
</dbReference>